<accession>A0A7Z2VF92</accession>
<dbReference type="PANTHER" id="PTHR30126">
    <property type="entry name" value="HTH-TYPE TRANSCRIPTIONAL REGULATOR"/>
    <property type="match status" value="1"/>
</dbReference>
<dbReference type="EMBL" id="CP051680">
    <property type="protein sequence ID" value="QJD82121.1"/>
    <property type="molecule type" value="Genomic_DNA"/>
</dbReference>
<evidence type="ECO:0000256" key="1">
    <source>
        <dbReference type="ARBA" id="ARBA00009437"/>
    </source>
</evidence>
<dbReference type="PROSITE" id="PS50931">
    <property type="entry name" value="HTH_LYSR"/>
    <property type="match status" value="1"/>
</dbReference>
<evidence type="ECO:0000256" key="4">
    <source>
        <dbReference type="ARBA" id="ARBA00023163"/>
    </source>
</evidence>
<dbReference type="GO" id="GO:0000976">
    <property type="term" value="F:transcription cis-regulatory region binding"/>
    <property type="evidence" value="ECO:0007669"/>
    <property type="project" value="TreeGrafter"/>
</dbReference>
<comment type="similarity">
    <text evidence="1">Belongs to the LysR transcriptional regulatory family.</text>
</comment>
<dbReference type="PRINTS" id="PR00039">
    <property type="entry name" value="HTHLYSR"/>
</dbReference>
<dbReference type="InterPro" id="IPR036388">
    <property type="entry name" value="WH-like_DNA-bd_sf"/>
</dbReference>
<dbReference type="PANTHER" id="PTHR30126:SF40">
    <property type="entry name" value="HTH-TYPE TRANSCRIPTIONAL REGULATOR GLTR"/>
    <property type="match status" value="1"/>
</dbReference>
<dbReference type="Pfam" id="PF03466">
    <property type="entry name" value="LysR_substrate"/>
    <property type="match status" value="1"/>
</dbReference>
<keyword evidence="4" id="KW-0804">Transcription</keyword>
<dbReference type="SUPFAM" id="SSF53850">
    <property type="entry name" value="Periplasmic binding protein-like II"/>
    <property type="match status" value="1"/>
</dbReference>
<dbReference type="KEGG" id="cheb:HH215_02290"/>
<keyword evidence="2" id="KW-0805">Transcription regulation</keyword>
<dbReference type="AlphaFoldDB" id="A0A7Z2VF92"/>
<proteinExistence type="inferred from homology"/>
<organism evidence="7 8">
    <name type="scientific">Cohnella herbarum</name>
    <dbReference type="NCBI Taxonomy" id="2728023"/>
    <lineage>
        <taxon>Bacteria</taxon>
        <taxon>Bacillati</taxon>
        <taxon>Bacillota</taxon>
        <taxon>Bacilli</taxon>
        <taxon>Bacillales</taxon>
        <taxon>Paenibacillaceae</taxon>
        <taxon>Cohnella</taxon>
    </lineage>
</organism>
<dbReference type="InterPro" id="IPR005119">
    <property type="entry name" value="LysR_subst-bd"/>
</dbReference>
<feature type="domain" description="HTH lysR-type" evidence="6">
    <location>
        <begin position="1"/>
        <end position="58"/>
    </location>
</feature>
<evidence type="ECO:0000256" key="3">
    <source>
        <dbReference type="ARBA" id="ARBA00023125"/>
    </source>
</evidence>
<protein>
    <submittedName>
        <fullName evidence="7">LysR family transcriptional regulator</fullName>
    </submittedName>
</protein>
<evidence type="ECO:0000313" key="7">
    <source>
        <dbReference type="EMBL" id="QJD82121.1"/>
    </source>
</evidence>
<name>A0A7Z2VF92_9BACL</name>
<dbReference type="SUPFAM" id="SSF46785">
    <property type="entry name" value="Winged helix' DNA-binding domain"/>
    <property type="match status" value="1"/>
</dbReference>
<reference evidence="7 8" key="1">
    <citation type="submission" date="2020-04" db="EMBL/GenBank/DDBJ databases">
        <title>Genome sequencing of novel species.</title>
        <authorList>
            <person name="Heo J."/>
            <person name="Kim S.-J."/>
            <person name="Kim J.-S."/>
            <person name="Hong S.-B."/>
            <person name="Kwon S.-W."/>
        </authorList>
    </citation>
    <scope>NUCLEOTIDE SEQUENCE [LARGE SCALE GENOMIC DNA]</scope>
    <source>
        <strain evidence="7 8">MFER-1</strain>
    </source>
</reference>
<dbReference type="GO" id="GO:0003700">
    <property type="term" value="F:DNA-binding transcription factor activity"/>
    <property type="evidence" value="ECO:0007669"/>
    <property type="project" value="InterPro"/>
</dbReference>
<dbReference type="RefSeq" id="WP_169278424.1">
    <property type="nucleotide sequence ID" value="NZ_CP051680.1"/>
</dbReference>
<dbReference type="Proteomes" id="UP000502248">
    <property type="component" value="Chromosome"/>
</dbReference>
<keyword evidence="3" id="KW-0238">DNA-binding</keyword>
<evidence type="ECO:0000313" key="8">
    <source>
        <dbReference type="Proteomes" id="UP000502248"/>
    </source>
</evidence>
<dbReference type="Pfam" id="PF00126">
    <property type="entry name" value="HTH_1"/>
    <property type="match status" value="1"/>
</dbReference>
<dbReference type="Gene3D" id="3.40.190.290">
    <property type="match status" value="1"/>
</dbReference>
<evidence type="ECO:0000259" key="6">
    <source>
        <dbReference type="PROSITE" id="PS50931"/>
    </source>
</evidence>
<sequence length="328" mass="36805">MNLHAIKVFHFVARNGNVTKAADELRISQPAVTQHLRKLEKELGIKLVKPDGRGIGLTYAGKELFELSGKMLAVEHEIETKMKDLLSGDGGELTIAATYLPATVLLPKWIAFFKSEHESVRINVVTGNSQMAFDRVNNHSADVAIIGGGWERPNIHWDHLFDDELWFIVPPGHPLANREVSLHEMMEETFVIREEGSSTRERFLSMCRTYNVRQPKIGMQLNGLYETIKAVGAGYGANLLSSLAVKEFIDRGEVSRVKVTDLELRRPIAICTAQNRILSPIANAFITLIREKLRHSYGNPPYRPVQLDPSDQPDRSDRSISITPDFLG</sequence>
<feature type="region of interest" description="Disordered" evidence="5">
    <location>
        <begin position="300"/>
        <end position="328"/>
    </location>
</feature>
<dbReference type="InterPro" id="IPR000847">
    <property type="entry name" value="LysR_HTH_N"/>
</dbReference>
<evidence type="ECO:0000256" key="5">
    <source>
        <dbReference type="SAM" id="MobiDB-lite"/>
    </source>
</evidence>
<keyword evidence="8" id="KW-1185">Reference proteome</keyword>
<dbReference type="InterPro" id="IPR036390">
    <property type="entry name" value="WH_DNA-bd_sf"/>
</dbReference>
<gene>
    <name evidence="7" type="ORF">HH215_02290</name>
</gene>
<dbReference type="Gene3D" id="1.10.10.10">
    <property type="entry name" value="Winged helix-like DNA-binding domain superfamily/Winged helix DNA-binding domain"/>
    <property type="match status" value="1"/>
</dbReference>
<evidence type="ECO:0000256" key="2">
    <source>
        <dbReference type="ARBA" id="ARBA00023015"/>
    </source>
</evidence>